<comment type="subcellular location">
    <subcellularLocation>
        <location evidence="2">Cytoplasm</location>
    </subcellularLocation>
</comment>
<feature type="domain" description="PhoU" evidence="3">
    <location>
        <begin position="123"/>
        <end position="203"/>
    </location>
</feature>
<evidence type="ECO:0000256" key="1">
    <source>
        <dbReference type="ARBA" id="ARBA00022592"/>
    </source>
</evidence>
<comment type="function">
    <text evidence="2">Plays a role in the regulation of phosphate uptake.</text>
</comment>
<evidence type="ECO:0000259" key="3">
    <source>
        <dbReference type="Pfam" id="PF01895"/>
    </source>
</evidence>
<feature type="domain" description="PhoU" evidence="3">
    <location>
        <begin position="18"/>
        <end position="103"/>
    </location>
</feature>
<dbReference type="Gene3D" id="1.20.58.220">
    <property type="entry name" value="Phosphate transport system protein phou homolog 2, domain 2"/>
    <property type="match status" value="1"/>
</dbReference>
<name>A0ABR6BDH1_9PSEU</name>
<gene>
    <name evidence="4" type="ORF">BC739_002119</name>
</gene>
<organism evidence="4 5">
    <name type="scientific">Kutzneria viridogrisea</name>
    <dbReference type="NCBI Taxonomy" id="47990"/>
    <lineage>
        <taxon>Bacteria</taxon>
        <taxon>Bacillati</taxon>
        <taxon>Actinomycetota</taxon>
        <taxon>Actinomycetes</taxon>
        <taxon>Pseudonocardiales</taxon>
        <taxon>Pseudonocardiaceae</taxon>
        <taxon>Kutzneria</taxon>
    </lineage>
</organism>
<evidence type="ECO:0000313" key="4">
    <source>
        <dbReference type="EMBL" id="MBA8924920.1"/>
    </source>
</evidence>
<comment type="subunit">
    <text evidence="2">Homodimer.</text>
</comment>
<dbReference type="Pfam" id="PF01895">
    <property type="entry name" value="PhoU"/>
    <property type="match status" value="2"/>
</dbReference>
<reference evidence="4 5" key="1">
    <citation type="submission" date="2020-08" db="EMBL/GenBank/DDBJ databases">
        <title>Genomic Encyclopedia of Archaeal and Bacterial Type Strains, Phase II (KMG-II): from individual species to whole genera.</title>
        <authorList>
            <person name="Goeker M."/>
        </authorList>
    </citation>
    <scope>NUCLEOTIDE SEQUENCE [LARGE SCALE GENOMIC DNA]</scope>
    <source>
        <strain evidence="4 5">DSM 43850</strain>
    </source>
</reference>
<comment type="caution">
    <text evidence="4">The sequence shown here is derived from an EMBL/GenBank/DDBJ whole genome shotgun (WGS) entry which is preliminary data.</text>
</comment>
<proteinExistence type="inferred from homology"/>
<dbReference type="RefSeq" id="WP_025359636.1">
    <property type="nucleotide sequence ID" value="NZ_BAAABQ010000010.1"/>
</dbReference>
<evidence type="ECO:0000313" key="5">
    <source>
        <dbReference type="Proteomes" id="UP000517916"/>
    </source>
</evidence>
<dbReference type="InterPro" id="IPR038078">
    <property type="entry name" value="PhoU-like_sf"/>
</dbReference>
<accession>A0ABR6BDH1</accession>
<dbReference type="PIRSF" id="PIRSF003107">
    <property type="entry name" value="PhoU"/>
    <property type="match status" value="1"/>
</dbReference>
<keyword evidence="2" id="KW-0963">Cytoplasm</keyword>
<dbReference type="PANTHER" id="PTHR42930">
    <property type="entry name" value="PHOSPHATE-SPECIFIC TRANSPORT SYSTEM ACCESSORY PROTEIN PHOU"/>
    <property type="match status" value="1"/>
</dbReference>
<dbReference type="SUPFAM" id="SSF109755">
    <property type="entry name" value="PhoU-like"/>
    <property type="match status" value="1"/>
</dbReference>
<dbReference type="InterPro" id="IPR028366">
    <property type="entry name" value="PhoU"/>
</dbReference>
<dbReference type="InterPro" id="IPR026022">
    <property type="entry name" value="PhoU_dom"/>
</dbReference>
<comment type="similarity">
    <text evidence="2">Belongs to the PhoU family.</text>
</comment>
<protein>
    <recommendedName>
        <fullName evidence="2">Phosphate-specific transport system accessory protein PhoU</fullName>
    </recommendedName>
</protein>
<dbReference type="PANTHER" id="PTHR42930:SF3">
    <property type="entry name" value="PHOSPHATE-SPECIFIC TRANSPORT SYSTEM ACCESSORY PROTEIN PHOU"/>
    <property type="match status" value="1"/>
</dbReference>
<dbReference type="Proteomes" id="UP000517916">
    <property type="component" value="Unassembled WGS sequence"/>
</dbReference>
<keyword evidence="2" id="KW-0813">Transport</keyword>
<dbReference type="NCBIfam" id="TIGR02135">
    <property type="entry name" value="phoU_full"/>
    <property type="match status" value="1"/>
</dbReference>
<keyword evidence="1 2" id="KW-0592">Phosphate transport</keyword>
<keyword evidence="5" id="KW-1185">Reference proteome</keyword>
<evidence type="ECO:0000256" key="2">
    <source>
        <dbReference type="PIRNR" id="PIRNR003107"/>
    </source>
</evidence>
<dbReference type="EMBL" id="JACJID010000002">
    <property type="protein sequence ID" value="MBA8924920.1"/>
    <property type="molecule type" value="Genomic_DNA"/>
</dbReference>
<sequence length="221" mass="24005">MRDSFRRELDGVADRLVGMCELVGAAMRGATMALLDNDLVLAEKVIHDDNRVDVARADCEERAHALLALQAPVARDLRVVIAAVHAADSVERMGDLAVHVARTTRRRHPNPVLPTELRGRFANLGQICVTLADTAAQVIRTRDLVLAAELADTDNTVNALHSGLMATLMSPDWPHGVATAVDVSQLSRFYERFGDHAVSLARRTAYVVTGDPRPPHLGRAA</sequence>